<gene>
    <name evidence="2" type="ORF">SAMN05192548_103168</name>
</gene>
<keyword evidence="1" id="KW-1133">Transmembrane helix</keyword>
<evidence type="ECO:0000256" key="1">
    <source>
        <dbReference type="SAM" id="Phobius"/>
    </source>
</evidence>
<name>A0A1M6UAH6_9BURK</name>
<feature type="transmembrane region" description="Helical" evidence="1">
    <location>
        <begin position="70"/>
        <end position="88"/>
    </location>
</feature>
<accession>A0A1M6UAH6</accession>
<reference evidence="2 3" key="1">
    <citation type="submission" date="2016-11" db="EMBL/GenBank/DDBJ databases">
        <authorList>
            <person name="Jaros S."/>
            <person name="Januszkiewicz K."/>
            <person name="Wedrychowicz H."/>
        </authorList>
    </citation>
    <scope>NUCLEOTIDE SEQUENCE [LARGE SCALE GENOMIC DNA]</scope>
    <source>
        <strain evidence="2 3">LMG 20594</strain>
    </source>
</reference>
<keyword evidence="1" id="KW-0472">Membrane</keyword>
<dbReference type="Proteomes" id="UP000184395">
    <property type="component" value="Unassembled WGS sequence"/>
</dbReference>
<feature type="transmembrane region" description="Helical" evidence="1">
    <location>
        <begin position="115"/>
        <end position="141"/>
    </location>
</feature>
<sequence>MTDDMTPRLSREPPQVPHPAMRHMLIGLLLAPFAWLAQMVTTEALAAQSCYPFDRPLSAPLVVWMRPALFTVSALCLAAGVFGTLTAWRTMRRIGPMQWGALSGERRTRAELDWFLSRIAAMCSALFLFALIATDVALAIVSPCRGW</sequence>
<evidence type="ECO:0000313" key="3">
    <source>
        <dbReference type="Proteomes" id="UP000184395"/>
    </source>
</evidence>
<organism evidence="2 3">
    <name type="scientific">Paraburkholderia terricola</name>
    <dbReference type="NCBI Taxonomy" id="169427"/>
    <lineage>
        <taxon>Bacteria</taxon>
        <taxon>Pseudomonadati</taxon>
        <taxon>Pseudomonadota</taxon>
        <taxon>Betaproteobacteria</taxon>
        <taxon>Burkholderiales</taxon>
        <taxon>Burkholderiaceae</taxon>
        <taxon>Paraburkholderia</taxon>
    </lineage>
</organism>
<dbReference type="AlphaFoldDB" id="A0A1M6UAH6"/>
<dbReference type="STRING" id="169427.SAMN05192548_103168"/>
<evidence type="ECO:0000313" key="2">
    <source>
        <dbReference type="EMBL" id="SHK66265.1"/>
    </source>
</evidence>
<keyword evidence="1" id="KW-0812">Transmembrane</keyword>
<dbReference type="EMBL" id="FRAB01000031">
    <property type="protein sequence ID" value="SHK66265.1"/>
    <property type="molecule type" value="Genomic_DNA"/>
</dbReference>
<proteinExistence type="predicted"/>
<protein>
    <recommendedName>
        <fullName evidence="4">Cytochrome C oxidase subunit I</fullName>
    </recommendedName>
</protein>
<dbReference type="RefSeq" id="WP_318268308.1">
    <property type="nucleotide sequence ID" value="NZ_CADFGY010000024.1"/>
</dbReference>
<evidence type="ECO:0008006" key="4">
    <source>
        <dbReference type="Google" id="ProtNLM"/>
    </source>
</evidence>